<accession>A0A1Y1YWV7</accession>
<dbReference type="Proteomes" id="UP000193144">
    <property type="component" value="Unassembled WGS sequence"/>
</dbReference>
<comment type="similarity">
    <text evidence="1">Belongs to the short-chain dehydrogenases/reductases (SDR) family.</text>
</comment>
<dbReference type="PRINTS" id="PR00081">
    <property type="entry name" value="GDHRDH"/>
</dbReference>
<evidence type="ECO:0000256" key="2">
    <source>
        <dbReference type="ARBA" id="ARBA00023002"/>
    </source>
</evidence>
<dbReference type="AlphaFoldDB" id="A0A1Y1YWV7"/>
<proteinExistence type="inferred from homology"/>
<comment type="caution">
    <text evidence="3">The sequence shown here is derived from an EMBL/GenBank/DDBJ whole genome shotgun (WGS) entry which is preliminary data.</text>
</comment>
<reference evidence="3 4" key="1">
    <citation type="submission" date="2016-07" db="EMBL/GenBank/DDBJ databases">
        <title>Pervasive Adenine N6-methylation of Active Genes in Fungi.</title>
        <authorList>
            <consortium name="DOE Joint Genome Institute"/>
            <person name="Mondo S.J."/>
            <person name="Dannebaum R.O."/>
            <person name="Kuo R.C."/>
            <person name="Labutti K."/>
            <person name="Haridas S."/>
            <person name="Kuo A."/>
            <person name="Salamov A."/>
            <person name="Ahrendt S.R."/>
            <person name="Lipzen A."/>
            <person name="Sullivan W."/>
            <person name="Andreopoulos W.B."/>
            <person name="Clum A."/>
            <person name="Lindquist E."/>
            <person name="Daum C."/>
            <person name="Ramamoorthy G.K."/>
            <person name="Gryganskyi A."/>
            <person name="Culley D."/>
            <person name="Magnuson J.K."/>
            <person name="James T.Y."/>
            <person name="O'Malley M.A."/>
            <person name="Stajich J.E."/>
            <person name="Spatafora J.W."/>
            <person name="Visel A."/>
            <person name="Grigoriev I.V."/>
        </authorList>
    </citation>
    <scope>NUCLEOTIDE SEQUENCE [LARGE SCALE GENOMIC DNA]</scope>
    <source>
        <strain evidence="3 4">CBS 115471</strain>
    </source>
</reference>
<dbReference type="EMBL" id="MCFA01000157">
    <property type="protein sequence ID" value="ORY02449.1"/>
    <property type="molecule type" value="Genomic_DNA"/>
</dbReference>
<evidence type="ECO:0000256" key="1">
    <source>
        <dbReference type="ARBA" id="ARBA00006484"/>
    </source>
</evidence>
<evidence type="ECO:0008006" key="5">
    <source>
        <dbReference type="Google" id="ProtNLM"/>
    </source>
</evidence>
<sequence>MPDPSEVGLSGYDRRRNTPGFVKVHQAPYPAIDPTQPSLSAAGKTVLITGGATGIGFSIARNFAAAKASTIVLVARRAPTLKTASAELKKKYPSTQVLTYAVDISDSDAVTALFSSATSDAKNHSVDVVILSAAYIPTLAQSLSIPDSEYRAAFDTNVIGNLGVVRTYLGLPASPSGFAKTVLDVSSEAALLAYPNMSAYGISKHAFSFALRHTQDEHPDVRFHSFHPGAIWTPATEKSGFTREALESILDDEQLPGRFAVWLAGPDAEFLKGRFVMAKWDVEDLVQNKKVFEEDGRR</sequence>
<name>A0A1Y1YWV7_9PLEO</name>
<dbReference type="PANTHER" id="PTHR42901">
    <property type="entry name" value="ALCOHOL DEHYDROGENASE"/>
    <property type="match status" value="1"/>
</dbReference>
<dbReference type="OrthoDB" id="1933717at2759"/>
<dbReference type="InterPro" id="IPR036291">
    <property type="entry name" value="NAD(P)-bd_dom_sf"/>
</dbReference>
<dbReference type="CDD" id="cd05233">
    <property type="entry name" value="SDR_c"/>
    <property type="match status" value="1"/>
</dbReference>
<keyword evidence="2" id="KW-0560">Oxidoreductase</keyword>
<evidence type="ECO:0000313" key="4">
    <source>
        <dbReference type="Proteomes" id="UP000193144"/>
    </source>
</evidence>
<gene>
    <name evidence="3" type="ORF">BCR34DRAFT_81182</name>
</gene>
<dbReference type="InterPro" id="IPR002347">
    <property type="entry name" value="SDR_fam"/>
</dbReference>
<dbReference type="Gene3D" id="3.40.50.720">
    <property type="entry name" value="NAD(P)-binding Rossmann-like Domain"/>
    <property type="match status" value="1"/>
</dbReference>
<dbReference type="GO" id="GO:0016491">
    <property type="term" value="F:oxidoreductase activity"/>
    <property type="evidence" value="ECO:0007669"/>
    <property type="project" value="UniProtKB-KW"/>
</dbReference>
<keyword evidence="4" id="KW-1185">Reference proteome</keyword>
<dbReference type="Pfam" id="PF00106">
    <property type="entry name" value="adh_short"/>
    <property type="match status" value="1"/>
</dbReference>
<dbReference type="SUPFAM" id="SSF51735">
    <property type="entry name" value="NAD(P)-binding Rossmann-fold domains"/>
    <property type="match status" value="1"/>
</dbReference>
<evidence type="ECO:0000313" key="3">
    <source>
        <dbReference type="EMBL" id="ORY02449.1"/>
    </source>
</evidence>
<dbReference type="PANTHER" id="PTHR42901:SF1">
    <property type="entry name" value="ALCOHOL DEHYDROGENASE"/>
    <property type="match status" value="1"/>
</dbReference>
<protein>
    <recommendedName>
        <fullName evidence="5">NAD(P)-binding protein</fullName>
    </recommendedName>
</protein>
<organism evidence="3 4">
    <name type="scientific">Clohesyomyces aquaticus</name>
    <dbReference type="NCBI Taxonomy" id="1231657"/>
    <lineage>
        <taxon>Eukaryota</taxon>
        <taxon>Fungi</taxon>
        <taxon>Dikarya</taxon>
        <taxon>Ascomycota</taxon>
        <taxon>Pezizomycotina</taxon>
        <taxon>Dothideomycetes</taxon>
        <taxon>Pleosporomycetidae</taxon>
        <taxon>Pleosporales</taxon>
        <taxon>Lindgomycetaceae</taxon>
        <taxon>Clohesyomyces</taxon>
    </lineage>
</organism>